<reference evidence="1" key="1">
    <citation type="submission" date="2024-09" db="EMBL/GenBank/DDBJ databases">
        <title>Black Yeasts Isolated from many extreme environments.</title>
        <authorList>
            <person name="Coleine C."/>
            <person name="Stajich J.E."/>
            <person name="Selbmann L."/>
        </authorList>
    </citation>
    <scope>NUCLEOTIDE SEQUENCE</scope>
    <source>
        <strain evidence="1">CCFEE 5737</strain>
    </source>
</reference>
<comment type="caution">
    <text evidence="1">The sequence shown here is derived from an EMBL/GenBank/DDBJ whole genome shotgun (WGS) entry which is preliminary data.</text>
</comment>
<keyword evidence="2" id="KW-1185">Reference proteome</keyword>
<accession>A0ACC3D7N2</accession>
<evidence type="ECO:0000313" key="2">
    <source>
        <dbReference type="Proteomes" id="UP001186974"/>
    </source>
</evidence>
<name>A0ACC3D7N2_9PEZI</name>
<proteinExistence type="predicted"/>
<evidence type="ECO:0000313" key="1">
    <source>
        <dbReference type="EMBL" id="KAK3063206.1"/>
    </source>
</evidence>
<protein>
    <submittedName>
        <fullName evidence="1">Uncharacterized protein</fullName>
    </submittedName>
</protein>
<dbReference type="EMBL" id="JAWDJW010006945">
    <property type="protein sequence ID" value="KAK3063206.1"/>
    <property type="molecule type" value="Genomic_DNA"/>
</dbReference>
<gene>
    <name evidence="1" type="ORF">LTS18_002226</name>
</gene>
<sequence>MSQKALSIPSPSEADGKPLERFPRQSQKDVSELYGYKDQYEMADDSSVPVEAPSEGLYWEFPDSTLHDTDQNHEQMRADSWTLSAGKNADIDSSSSASGECSASNNITNPVSPLGDLTMSENQPGFTSNSNQDGPVISPTDGTTA</sequence>
<dbReference type="Proteomes" id="UP001186974">
    <property type="component" value="Unassembled WGS sequence"/>
</dbReference>
<feature type="non-terminal residue" evidence="1">
    <location>
        <position position="145"/>
    </location>
</feature>
<organism evidence="1 2">
    <name type="scientific">Coniosporium uncinatum</name>
    <dbReference type="NCBI Taxonomy" id="93489"/>
    <lineage>
        <taxon>Eukaryota</taxon>
        <taxon>Fungi</taxon>
        <taxon>Dikarya</taxon>
        <taxon>Ascomycota</taxon>
        <taxon>Pezizomycotina</taxon>
        <taxon>Dothideomycetes</taxon>
        <taxon>Dothideomycetes incertae sedis</taxon>
        <taxon>Coniosporium</taxon>
    </lineage>
</organism>